<dbReference type="Proteomes" id="UP001348369">
    <property type="component" value="Chromosome"/>
</dbReference>
<gene>
    <name evidence="1" type="ORF">OG835_41510</name>
</gene>
<evidence type="ECO:0000313" key="1">
    <source>
        <dbReference type="EMBL" id="WSC02820.1"/>
    </source>
</evidence>
<name>A0ACD4ZWG2_9ACTN</name>
<reference evidence="1" key="1">
    <citation type="submission" date="2022-10" db="EMBL/GenBank/DDBJ databases">
        <title>The complete genomes of actinobacterial strains from the NBC collection.</title>
        <authorList>
            <person name="Joergensen T.S."/>
            <person name="Alvarez Arevalo M."/>
            <person name="Sterndorff E.B."/>
            <person name="Faurdal D."/>
            <person name="Vuksanovic O."/>
            <person name="Mourched A.-S."/>
            <person name="Charusanti P."/>
            <person name="Shaw S."/>
            <person name="Blin K."/>
            <person name="Weber T."/>
        </authorList>
    </citation>
    <scope>NUCLEOTIDE SEQUENCE</scope>
    <source>
        <strain evidence="1">NBC 01771</strain>
    </source>
</reference>
<sequence>MLFLARRVVVEDDDRERQLVAYGCLEVGDALPAGEREIGG</sequence>
<organism evidence="1 2">
    <name type="scientific">Streptomyces scopuliridis</name>
    <dbReference type="NCBI Taxonomy" id="452529"/>
    <lineage>
        <taxon>Bacteria</taxon>
        <taxon>Bacillati</taxon>
        <taxon>Actinomycetota</taxon>
        <taxon>Actinomycetes</taxon>
        <taxon>Kitasatosporales</taxon>
        <taxon>Streptomycetaceae</taxon>
        <taxon>Streptomyces</taxon>
    </lineage>
</organism>
<accession>A0ACD4ZWG2</accession>
<evidence type="ECO:0000313" key="2">
    <source>
        <dbReference type="Proteomes" id="UP001348369"/>
    </source>
</evidence>
<protein>
    <submittedName>
        <fullName evidence="1">Uncharacterized protein</fullName>
    </submittedName>
</protein>
<keyword evidence="2" id="KW-1185">Reference proteome</keyword>
<dbReference type="EMBL" id="CP109109">
    <property type="protein sequence ID" value="WSC02820.1"/>
    <property type="molecule type" value="Genomic_DNA"/>
</dbReference>
<proteinExistence type="predicted"/>